<dbReference type="EMBL" id="QZWG01000013">
    <property type="protein sequence ID" value="RZB70706.1"/>
    <property type="molecule type" value="Genomic_DNA"/>
</dbReference>
<organism evidence="1 2">
    <name type="scientific">Glycine soja</name>
    <name type="common">Wild soybean</name>
    <dbReference type="NCBI Taxonomy" id="3848"/>
    <lineage>
        <taxon>Eukaryota</taxon>
        <taxon>Viridiplantae</taxon>
        <taxon>Streptophyta</taxon>
        <taxon>Embryophyta</taxon>
        <taxon>Tracheophyta</taxon>
        <taxon>Spermatophyta</taxon>
        <taxon>Magnoliopsida</taxon>
        <taxon>eudicotyledons</taxon>
        <taxon>Gunneridae</taxon>
        <taxon>Pentapetalae</taxon>
        <taxon>rosids</taxon>
        <taxon>fabids</taxon>
        <taxon>Fabales</taxon>
        <taxon>Fabaceae</taxon>
        <taxon>Papilionoideae</taxon>
        <taxon>50 kb inversion clade</taxon>
        <taxon>NPAAA clade</taxon>
        <taxon>indigoferoid/millettioid clade</taxon>
        <taxon>Phaseoleae</taxon>
        <taxon>Glycine</taxon>
        <taxon>Glycine subgen. Soja</taxon>
    </lineage>
</organism>
<proteinExistence type="predicted"/>
<feature type="non-terminal residue" evidence="1">
    <location>
        <position position="1"/>
    </location>
</feature>
<dbReference type="Proteomes" id="UP000289340">
    <property type="component" value="Chromosome 13"/>
</dbReference>
<comment type="caution">
    <text evidence="1">The sequence shown here is derived from an EMBL/GenBank/DDBJ whole genome shotgun (WGS) entry which is preliminary data.</text>
</comment>
<evidence type="ECO:0000313" key="1">
    <source>
        <dbReference type="EMBL" id="RZB70706.1"/>
    </source>
</evidence>
<keyword evidence="2" id="KW-1185">Reference proteome</keyword>
<protein>
    <submittedName>
        <fullName evidence="1">Uncharacterized protein</fullName>
    </submittedName>
</protein>
<accession>A0A445HBA3</accession>
<dbReference type="AlphaFoldDB" id="A0A445HBA3"/>
<gene>
    <name evidence="1" type="ORF">D0Y65_035603</name>
</gene>
<evidence type="ECO:0000313" key="2">
    <source>
        <dbReference type="Proteomes" id="UP000289340"/>
    </source>
</evidence>
<name>A0A445HBA3_GLYSO</name>
<sequence>FQPTYECSNIISDIISWLKVLVDLHDRWFGEFKGPTNFLDKSSTAKANRSVNRGALTYCGGSISTAVHFEKQSKEFQGPPTAWEMMEKTMKLKSGE</sequence>
<reference evidence="1 2" key="1">
    <citation type="submission" date="2018-09" db="EMBL/GenBank/DDBJ databases">
        <title>A high-quality reference genome of wild soybean provides a powerful tool to mine soybean genomes.</title>
        <authorList>
            <person name="Xie M."/>
            <person name="Chung C.Y.L."/>
            <person name="Li M.-W."/>
            <person name="Wong F.-L."/>
            <person name="Chan T.-F."/>
            <person name="Lam H.-M."/>
        </authorList>
    </citation>
    <scope>NUCLEOTIDE SEQUENCE [LARGE SCALE GENOMIC DNA]</scope>
    <source>
        <strain evidence="2">cv. W05</strain>
        <tissue evidence="1">Hypocotyl of etiolated seedlings</tissue>
    </source>
</reference>